<organism evidence="2 3">
    <name type="scientific">Cyclocybe aegerita</name>
    <name type="common">Black poplar mushroom</name>
    <name type="synonym">Agrocybe aegerita</name>
    <dbReference type="NCBI Taxonomy" id="1973307"/>
    <lineage>
        <taxon>Eukaryota</taxon>
        <taxon>Fungi</taxon>
        <taxon>Dikarya</taxon>
        <taxon>Basidiomycota</taxon>
        <taxon>Agaricomycotina</taxon>
        <taxon>Agaricomycetes</taxon>
        <taxon>Agaricomycetidae</taxon>
        <taxon>Agaricales</taxon>
        <taxon>Agaricineae</taxon>
        <taxon>Bolbitiaceae</taxon>
        <taxon>Cyclocybe</taxon>
    </lineage>
</organism>
<proteinExistence type="predicted"/>
<evidence type="ECO:0000256" key="1">
    <source>
        <dbReference type="SAM" id="MobiDB-lite"/>
    </source>
</evidence>
<reference evidence="2 3" key="1">
    <citation type="submission" date="2020-01" db="EMBL/GenBank/DDBJ databases">
        <authorList>
            <person name="Gupta K D."/>
        </authorList>
    </citation>
    <scope>NUCLEOTIDE SEQUENCE [LARGE SCALE GENOMIC DNA]</scope>
</reference>
<dbReference type="Proteomes" id="UP000467700">
    <property type="component" value="Unassembled WGS sequence"/>
</dbReference>
<feature type="region of interest" description="Disordered" evidence="1">
    <location>
        <begin position="1"/>
        <end position="64"/>
    </location>
</feature>
<gene>
    <name evidence="2" type="ORF">AAE3_LOCUS11693</name>
</gene>
<dbReference type="AlphaFoldDB" id="A0A8S0WZD0"/>
<accession>A0A8S0WZD0</accession>
<evidence type="ECO:0000313" key="2">
    <source>
        <dbReference type="EMBL" id="CAA7269516.1"/>
    </source>
</evidence>
<name>A0A8S0WZD0_CYCAE</name>
<sequence>MKEGGASDPEVRGFCPVSPDPQSGDYGDNGILDLTTPDPEQNFSVHEPQPIAAGQAKDQPTTSELWAGSSVEHADIQPIAPELPELVQPQEPPTQQQLLSLAVQLRMEYLRWSQLSFRVQLATELT</sequence>
<evidence type="ECO:0000313" key="3">
    <source>
        <dbReference type="Proteomes" id="UP000467700"/>
    </source>
</evidence>
<feature type="compositionally biased region" description="Basic and acidic residues" evidence="1">
    <location>
        <begin position="1"/>
        <end position="11"/>
    </location>
</feature>
<dbReference type="EMBL" id="CACVBS010000079">
    <property type="protein sequence ID" value="CAA7269516.1"/>
    <property type="molecule type" value="Genomic_DNA"/>
</dbReference>
<comment type="caution">
    <text evidence="2">The sequence shown here is derived from an EMBL/GenBank/DDBJ whole genome shotgun (WGS) entry which is preliminary data.</text>
</comment>
<protein>
    <submittedName>
        <fullName evidence="2">Uncharacterized protein</fullName>
    </submittedName>
</protein>
<keyword evidence="3" id="KW-1185">Reference proteome</keyword>